<dbReference type="RefSeq" id="WP_178931380.1">
    <property type="nucleotide sequence ID" value="NZ_JACBAZ010000001.1"/>
</dbReference>
<reference evidence="1 2" key="1">
    <citation type="submission" date="2020-07" db="EMBL/GenBank/DDBJ databases">
        <title>Roseicoccus Jingziensis gen. nov., sp. nov., isolated from coastal seawater.</title>
        <authorList>
            <person name="Feng X."/>
        </authorList>
    </citation>
    <scope>NUCLEOTIDE SEQUENCE [LARGE SCALE GENOMIC DNA]</scope>
    <source>
        <strain evidence="1 2">N1E253</strain>
    </source>
</reference>
<accession>A0A851GIC1</accession>
<dbReference type="Proteomes" id="UP000557872">
    <property type="component" value="Unassembled WGS sequence"/>
</dbReference>
<evidence type="ECO:0000313" key="2">
    <source>
        <dbReference type="Proteomes" id="UP000557872"/>
    </source>
</evidence>
<sequence length="586" mass="65307">MSEESDSASMNLFQQYRHTVKVDKTTSRMKNKDWYRGALELNVQLHAYVHDDVHMDCYLHVKSRQSYEALGRLDLRQLEDDAALDSWIEEVLGHPIVKAAKAKSLGCVFYLADEISLAGLGPEHQDPAELPRLRELMEEDPREVLEDKTATSDSHAWRLFPYFGGGGEFVTAVAVSRALDSILERWREVGNEKNFPIRTSALSAPLCAVASLPWSASANPDGTVAVFNYQKFTLLAFFNASCELMMLRHLAHSQGASLPRNLGPLVFSGATSFELENPEIYVLPMTGVDVENEVLSLQTAMKQSPIMLVEAADILQSRGVETSIPLEMLTSTQELDPGVYPLAGNETFSDFAGQSWPYQDFLSPSAEELNQVPDAQAMRLLKLSRFVKICAALALAGLFAFMGLGIAEKLSSDVWHYQKGGNGLGEKTALQQKIQKYQRWDGLMKDRSKAWVCLEMLNVLVPDDGSMVLTDVNHDVKMKAQGRNKARQTIEKTWEVSGLTDEAGMIALEDYNALDGKKMKALFREVAKRTGNGAYWPDIKDRDLTVKFEHKGKAARGTGGTPAKLNRGFTLRIIQNFSEYDPLKLQ</sequence>
<protein>
    <submittedName>
        <fullName evidence="1">Uncharacterized protein</fullName>
    </submittedName>
</protein>
<dbReference type="AlphaFoldDB" id="A0A851GIC1"/>
<proteinExistence type="predicted"/>
<dbReference type="EMBL" id="JACBAZ010000001">
    <property type="protein sequence ID" value="NWK54877.1"/>
    <property type="molecule type" value="Genomic_DNA"/>
</dbReference>
<comment type="caution">
    <text evidence="1">The sequence shown here is derived from an EMBL/GenBank/DDBJ whole genome shotgun (WGS) entry which is preliminary data.</text>
</comment>
<evidence type="ECO:0000313" key="1">
    <source>
        <dbReference type="EMBL" id="NWK54877.1"/>
    </source>
</evidence>
<name>A0A851GIC1_9BACT</name>
<keyword evidence="2" id="KW-1185">Reference proteome</keyword>
<gene>
    <name evidence="1" type="ORF">HW115_04605</name>
</gene>
<organism evidence="1 2">
    <name type="scientific">Oceaniferula marina</name>
    <dbReference type="NCBI Taxonomy" id="2748318"/>
    <lineage>
        <taxon>Bacteria</taxon>
        <taxon>Pseudomonadati</taxon>
        <taxon>Verrucomicrobiota</taxon>
        <taxon>Verrucomicrobiia</taxon>
        <taxon>Verrucomicrobiales</taxon>
        <taxon>Verrucomicrobiaceae</taxon>
        <taxon>Oceaniferula</taxon>
    </lineage>
</organism>